<evidence type="ECO:0000256" key="3">
    <source>
        <dbReference type="ARBA" id="ARBA00004541"/>
    </source>
</evidence>
<dbReference type="GO" id="GO:0007399">
    <property type="term" value="P:nervous system development"/>
    <property type="evidence" value="ECO:0007669"/>
    <property type="project" value="UniProtKB-KW"/>
</dbReference>
<keyword evidence="5" id="KW-0217">Developmental protein</keyword>
<dbReference type="GO" id="GO:0031410">
    <property type="term" value="C:cytoplasmic vesicle"/>
    <property type="evidence" value="ECO:0007669"/>
    <property type="project" value="UniProtKB-SubCell"/>
</dbReference>
<feature type="compositionally biased region" description="Polar residues" evidence="11">
    <location>
        <begin position="397"/>
        <end position="416"/>
    </location>
</feature>
<feature type="region of interest" description="Disordered" evidence="11">
    <location>
        <begin position="572"/>
        <end position="592"/>
    </location>
</feature>
<evidence type="ECO:0000256" key="4">
    <source>
        <dbReference type="ARBA" id="ARBA00010640"/>
    </source>
</evidence>
<dbReference type="EMBL" id="SRMA01027341">
    <property type="protein sequence ID" value="TRY54666.1"/>
    <property type="molecule type" value="Genomic_DNA"/>
</dbReference>
<evidence type="ECO:0000256" key="6">
    <source>
        <dbReference type="ARBA" id="ARBA00022902"/>
    </source>
</evidence>
<dbReference type="PANTHER" id="PTHR32274:SF1">
    <property type="entry name" value="NEDD4-BINDING PROTEIN 3"/>
    <property type="match status" value="1"/>
</dbReference>
<feature type="region of interest" description="Disordered" evidence="11">
    <location>
        <begin position="44"/>
        <end position="64"/>
    </location>
</feature>
<keyword evidence="6" id="KW-0524">Neurogenesis</keyword>
<protein>
    <recommendedName>
        <fullName evidence="14">NEDD4-binding protein 3 homolog</fullName>
    </recommendedName>
</protein>
<keyword evidence="13" id="KW-1185">Reference proteome</keyword>
<feature type="compositionally biased region" description="Low complexity" evidence="11">
    <location>
        <begin position="184"/>
        <end position="199"/>
    </location>
</feature>
<dbReference type="PANTHER" id="PTHR32274">
    <property type="entry name" value="NEDD4-BINDING PROTEIN 3"/>
    <property type="match status" value="1"/>
</dbReference>
<feature type="region of interest" description="Disordered" evidence="11">
    <location>
        <begin position="171"/>
        <end position="245"/>
    </location>
</feature>
<evidence type="ECO:0008006" key="14">
    <source>
        <dbReference type="Google" id="ProtNLM"/>
    </source>
</evidence>
<gene>
    <name evidence="12" type="ORF">DNTS_031206</name>
</gene>
<reference evidence="12" key="2">
    <citation type="submission" date="2019-04" db="EMBL/GenBank/DDBJ databases">
        <authorList>
            <person name="Kadobianskyi M."/>
            <person name="Schulze L."/>
            <person name="Schuelke M."/>
            <person name="Judkewitz B."/>
        </authorList>
    </citation>
    <scope>NUCLEOTIDE SEQUENCE</scope>
    <source>
        <strain evidence="12">Bolton</strain>
        <tissue evidence="12">Whole-body</tissue>
    </source>
</reference>
<dbReference type="EMBL" id="SRMA01027341">
    <property type="protein sequence ID" value="TRY54665.1"/>
    <property type="molecule type" value="Genomic_DNA"/>
</dbReference>
<sequence length="605" mass="68129">MATVQALSFNQDKSISAGFPTASLASTHSIMGSVGSLIEKAEVSPTKTNRAVPQVPGRPSHGLLKKGFNQRELLNYLNITKKEAKGGKHIISGTSTSFKREHRPEEELVYTKVFYKDGKEVDLGKNSLPIGGKFDKPRFRPSAFKPVMPKNFSSMQNLFPSKSNELERDFPLNMQHPSYPKTPPKSLSTSSSSSSPSHPDASKRATTSSRGLSQDEENASDSGHNSVNSLPPYRPPFRPHTGQISASMGHINHIGSLDRAKGGSSTVTEMSCRSMATLNRLQGYGSEAPGPYGVSQSIEDVIRDLEERLQEKEVEIRHMRRNLDESEDAIAQVFEGKQRLWEKELTELKQLYTAKLRQVSQQSQRSQRNLQLQLFKAQQERNRVQEELETLRHENLSLKSQGPEAQSQSSNPQLEESQWEVCQKSGEISLLKQQLRDAQSEVTQKLSEIFLLKTQLHEARNQIQNKDGQIESLQTAIMGARRKCLMPGLEDIRLDPSDSGVSSTTEERLRAELLLERRQNEAQNSTFESERRTWQNEKEKVIRYQKELQASYLEMHHKNESLERELSMLRGGGGEARVGEKSGPLQETMPQIGLPWIERIESSDI</sequence>
<feature type="region of interest" description="Disordered" evidence="11">
    <location>
        <begin position="130"/>
        <end position="158"/>
    </location>
</feature>
<dbReference type="Proteomes" id="UP000316079">
    <property type="component" value="Unassembled WGS sequence"/>
</dbReference>
<comment type="subcellular location">
    <subcellularLocation>
        <location evidence="2">Cell projection</location>
        <location evidence="2">Axon</location>
    </subcellularLocation>
    <subcellularLocation>
        <location evidence="1">Cell projection</location>
        <location evidence="1">Dendrite</location>
    </subcellularLocation>
    <subcellularLocation>
        <location evidence="3">Cytoplasmic vesicle</location>
    </subcellularLocation>
</comment>
<feature type="region of interest" description="Disordered" evidence="11">
    <location>
        <begin position="395"/>
        <end position="417"/>
    </location>
</feature>
<feature type="compositionally biased region" description="Polar residues" evidence="11">
    <location>
        <begin position="220"/>
        <end position="229"/>
    </location>
</feature>
<evidence type="ECO:0000256" key="11">
    <source>
        <dbReference type="SAM" id="MobiDB-lite"/>
    </source>
</evidence>
<feature type="coiled-coil region" evidence="10">
    <location>
        <begin position="428"/>
        <end position="476"/>
    </location>
</feature>
<evidence type="ECO:0000256" key="1">
    <source>
        <dbReference type="ARBA" id="ARBA00004279"/>
    </source>
</evidence>
<comment type="caution">
    <text evidence="12">The sequence shown here is derived from an EMBL/GenBank/DDBJ whole genome shotgun (WGS) entry which is preliminary data.</text>
</comment>
<evidence type="ECO:0000313" key="13">
    <source>
        <dbReference type="Proteomes" id="UP000316079"/>
    </source>
</evidence>
<evidence type="ECO:0000256" key="2">
    <source>
        <dbReference type="ARBA" id="ARBA00004489"/>
    </source>
</evidence>
<evidence type="ECO:0000256" key="8">
    <source>
        <dbReference type="ARBA" id="ARBA00023273"/>
    </source>
</evidence>
<accession>A0A553MNB3</accession>
<dbReference type="STRING" id="623744.A0A553MNB3"/>
<evidence type="ECO:0000256" key="5">
    <source>
        <dbReference type="ARBA" id="ARBA00022473"/>
    </source>
</evidence>
<dbReference type="GO" id="GO:0030425">
    <property type="term" value="C:dendrite"/>
    <property type="evidence" value="ECO:0007669"/>
    <property type="project" value="UniProtKB-SubCell"/>
</dbReference>
<evidence type="ECO:0000256" key="9">
    <source>
        <dbReference type="ARBA" id="ARBA00023329"/>
    </source>
</evidence>
<dbReference type="GO" id="GO:0030424">
    <property type="term" value="C:axon"/>
    <property type="evidence" value="ECO:0007669"/>
    <property type="project" value="UniProtKB-SubCell"/>
</dbReference>
<keyword evidence="9" id="KW-0968">Cytoplasmic vesicle</keyword>
<name>A0A553MNB3_9TELE</name>
<dbReference type="OrthoDB" id="10030037at2759"/>
<evidence type="ECO:0000313" key="12">
    <source>
        <dbReference type="EMBL" id="TRY54666.1"/>
    </source>
</evidence>
<keyword evidence="7 10" id="KW-0175">Coiled coil</keyword>
<evidence type="ECO:0000256" key="7">
    <source>
        <dbReference type="ARBA" id="ARBA00023054"/>
    </source>
</evidence>
<reference evidence="12 13" key="1">
    <citation type="journal article" date="2019" name="Sci. Data">
        <title>Hybrid genome assembly and annotation of Danionella translucida.</title>
        <authorList>
            <person name="Kadobianskyi M."/>
            <person name="Schulze L."/>
            <person name="Schuelke M."/>
            <person name="Judkewitz B."/>
        </authorList>
    </citation>
    <scope>NUCLEOTIDE SEQUENCE [LARGE SCALE GENOMIC DNA]</scope>
    <source>
        <strain evidence="12 13">Bolton</strain>
    </source>
</reference>
<keyword evidence="8" id="KW-0966">Cell projection</keyword>
<proteinExistence type="inferred from homology"/>
<dbReference type="Pfam" id="PF06818">
    <property type="entry name" value="Fez1"/>
    <property type="match status" value="2"/>
</dbReference>
<dbReference type="InterPro" id="IPR033571">
    <property type="entry name" value="N4BP3"/>
</dbReference>
<evidence type="ECO:0000256" key="10">
    <source>
        <dbReference type="SAM" id="Coils"/>
    </source>
</evidence>
<feature type="coiled-coil region" evidence="10">
    <location>
        <begin position="295"/>
        <end position="329"/>
    </location>
</feature>
<dbReference type="AlphaFoldDB" id="A0A553MNB3"/>
<comment type="similarity">
    <text evidence="4">Belongs to the N4BP3 family.</text>
</comment>
<organism evidence="12 13">
    <name type="scientific">Danionella cerebrum</name>
    <dbReference type="NCBI Taxonomy" id="2873325"/>
    <lineage>
        <taxon>Eukaryota</taxon>
        <taxon>Metazoa</taxon>
        <taxon>Chordata</taxon>
        <taxon>Craniata</taxon>
        <taxon>Vertebrata</taxon>
        <taxon>Euteleostomi</taxon>
        <taxon>Actinopterygii</taxon>
        <taxon>Neopterygii</taxon>
        <taxon>Teleostei</taxon>
        <taxon>Ostariophysi</taxon>
        <taxon>Cypriniformes</taxon>
        <taxon>Danionidae</taxon>
        <taxon>Danioninae</taxon>
        <taxon>Danionella</taxon>
    </lineage>
</organism>